<feature type="compositionally biased region" description="Polar residues" evidence="1">
    <location>
        <begin position="392"/>
        <end position="401"/>
    </location>
</feature>
<keyword evidence="2" id="KW-0472">Membrane</keyword>
<dbReference type="CDD" id="cd00009">
    <property type="entry name" value="AAA"/>
    <property type="match status" value="1"/>
</dbReference>
<feature type="compositionally biased region" description="Polar residues" evidence="1">
    <location>
        <begin position="367"/>
        <end position="379"/>
    </location>
</feature>
<dbReference type="Proteomes" id="UP000334340">
    <property type="component" value="Unassembled WGS sequence"/>
</dbReference>
<name>A0A564ZHS7_9BACT</name>
<dbReference type="Pfam" id="PF05036">
    <property type="entry name" value="SPOR"/>
    <property type="match status" value="1"/>
</dbReference>
<dbReference type="SMART" id="SM00382">
    <property type="entry name" value="AAA"/>
    <property type="match status" value="1"/>
</dbReference>
<dbReference type="InterPro" id="IPR036680">
    <property type="entry name" value="SPOR-like_sf"/>
</dbReference>
<dbReference type="InterPro" id="IPR007730">
    <property type="entry name" value="SPOR-like_dom"/>
</dbReference>
<dbReference type="InterPro" id="IPR003593">
    <property type="entry name" value="AAA+_ATPase"/>
</dbReference>
<dbReference type="PANTHER" id="PTHR35894:SF1">
    <property type="entry name" value="PHOSPHORIBULOKINASE _ URIDINE KINASE FAMILY"/>
    <property type="match status" value="1"/>
</dbReference>
<sequence>MYTAYFGFQEKPFTVTPDPRFFFPNPVHHEAYASLLYGIRERKGFIVLSGEVGTGKTTLLRRLMNNMEASVRFVFFYNTTLTFEEIVSFTCEDLGLSTKDGGRLSKIQALNEFLIEQLKKGGTGVLLIDEAQNLREEVLENLRLLSNLETASEKLIQIVLVGQPELETKLDQPSLRQLKQRIALRCRLDRLKDREVGPFIHYRLRAVGYERQDLFLPEAIQRVALYSKGIPRLINMICDNALLIAYAASRKTVSAEMIEEVASDLRLKEVEALQPSNDEPMPAAVSPLPPQVEDIQSPASEPAQAPVQRKPRRLGRVRVWTFLGLVLLGGTATITAPLLVRDRVSGLTLTIEEFLKRVRGHVTFSQPHVVSSETKQRAVSSPLGGEPVADLQTKSESQSALNPDGSPPAPAEQVEPRPASDLTKGDDSRTKWEANSPVLDSNPSAKKNAIVETKGETQGRIASPSQPLALTNKWKDQPVVIPYGATISEIVVQAYGDYNALAVDLIKEFNPHIENLNWVKAGERLWLPPLTRDTLLHRDKTDRYRLILASPEEIRAARTLRDTLLQRGYDAVIIPRRVSDNLTLYRVEIGGLKNLAAADQACHIATARCWISFDEDARQRGQE</sequence>
<dbReference type="InterPro" id="IPR027417">
    <property type="entry name" value="P-loop_NTPase"/>
</dbReference>
<dbReference type="GO" id="GO:0042834">
    <property type="term" value="F:peptidoglycan binding"/>
    <property type="evidence" value="ECO:0007669"/>
    <property type="project" value="InterPro"/>
</dbReference>
<feature type="region of interest" description="Disordered" evidence="1">
    <location>
        <begin position="276"/>
        <end position="310"/>
    </location>
</feature>
<dbReference type="Gene3D" id="3.40.50.300">
    <property type="entry name" value="P-loop containing nucleotide triphosphate hydrolases"/>
    <property type="match status" value="1"/>
</dbReference>
<keyword evidence="2" id="KW-0812">Transmembrane</keyword>
<evidence type="ECO:0000256" key="2">
    <source>
        <dbReference type="SAM" id="Phobius"/>
    </source>
</evidence>
<dbReference type="PANTHER" id="PTHR35894">
    <property type="entry name" value="GENERAL SECRETION PATHWAY PROTEIN A-RELATED"/>
    <property type="match status" value="1"/>
</dbReference>
<dbReference type="PROSITE" id="PS51724">
    <property type="entry name" value="SPOR"/>
    <property type="match status" value="1"/>
</dbReference>
<dbReference type="InterPro" id="IPR049945">
    <property type="entry name" value="AAA_22"/>
</dbReference>
<dbReference type="Gene3D" id="3.30.70.1070">
    <property type="entry name" value="Sporulation related repeat"/>
    <property type="match status" value="1"/>
</dbReference>
<evidence type="ECO:0000259" key="3">
    <source>
        <dbReference type="PROSITE" id="PS51724"/>
    </source>
</evidence>
<dbReference type="EMBL" id="CABIKM010000019">
    <property type="protein sequence ID" value="VUZ84845.1"/>
    <property type="molecule type" value="Genomic_DNA"/>
</dbReference>
<feature type="compositionally biased region" description="Basic and acidic residues" evidence="1">
    <location>
        <begin position="423"/>
        <end position="432"/>
    </location>
</feature>
<evidence type="ECO:0000313" key="5">
    <source>
        <dbReference type="Proteomes" id="UP000334340"/>
    </source>
</evidence>
<dbReference type="SUPFAM" id="SSF110997">
    <property type="entry name" value="Sporulation related repeat"/>
    <property type="match status" value="1"/>
</dbReference>
<feature type="domain" description="SPOR" evidence="3">
    <location>
        <begin position="538"/>
        <end position="620"/>
    </location>
</feature>
<feature type="transmembrane region" description="Helical" evidence="2">
    <location>
        <begin position="319"/>
        <end position="340"/>
    </location>
</feature>
<dbReference type="SUPFAM" id="SSF52540">
    <property type="entry name" value="P-loop containing nucleoside triphosphate hydrolases"/>
    <property type="match status" value="1"/>
</dbReference>
<keyword evidence="5" id="KW-1185">Reference proteome</keyword>
<accession>A0A564ZHS7</accession>
<organism evidence="4 5">
    <name type="scientific">Candidatus Methylomirabilis lanthanidiphila</name>
    <dbReference type="NCBI Taxonomy" id="2211376"/>
    <lineage>
        <taxon>Bacteria</taxon>
        <taxon>Candidatus Methylomirabilota</taxon>
        <taxon>Candidatus Methylomirabilia</taxon>
        <taxon>Candidatus Methylomirabilales</taxon>
        <taxon>Candidatus Methylomirabilaceae</taxon>
        <taxon>Candidatus Methylomirabilis</taxon>
    </lineage>
</organism>
<proteinExistence type="predicted"/>
<dbReference type="InterPro" id="IPR052026">
    <property type="entry name" value="ExeA_AAA_ATPase_DNA-bind"/>
</dbReference>
<reference evidence="4 5" key="1">
    <citation type="submission" date="2019-07" db="EMBL/GenBank/DDBJ databases">
        <authorList>
            <person name="Cremers G."/>
        </authorList>
    </citation>
    <scope>NUCLEOTIDE SEQUENCE [LARGE SCALE GENOMIC DNA]</scope>
</reference>
<evidence type="ECO:0000256" key="1">
    <source>
        <dbReference type="SAM" id="MobiDB-lite"/>
    </source>
</evidence>
<feature type="region of interest" description="Disordered" evidence="1">
    <location>
        <begin position="367"/>
        <end position="463"/>
    </location>
</feature>
<dbReference type="GO" id="GO:0016887">
    <property type="term" value="F:ATP hydrolysis activity"/>
    <property type="evidence" value="ECO:0007669"/>
    <property type="project" value="InterPro"/>
</dbReference>
<gene>
    <name evidence="4" type="ORF">MELA_01220</name>
</gene>
<evidence type="ECO:0000313" key="4">
    <source>
        <dbReference type="EMBL" id="VUZ84845.1"/>
    </source>
</evidence>
<dbReference type="AlphaFoldDB" id="A0A564ZHS7"/>
<dbReference type="Pfam" id="PF13401">
    <property type="entry name" value="AAA_22"/>
    <property type="match status" value="1"/>
</dbReference>
<keyword evidence="2" id="KW-1133">Transmembrane helix</keyword>
<protein>
    <submittedName>
        <fullName evidence="4">Sporulation related domain protein</fullName>
    </submittedName>
</protein>